<protein>
    <recommendedName>
        <fullName evidence="2">small monomeric GTPase</fullName>
        <ecNumber evidence="2">3.6.5.2</ecNumber>
    </recommendedName>
</protein>
<dbReference type="Pfam" id="PF00071">
    <property type="entry name" value="Ras"/>
    <property type="match status" value="1"/>
</dbReference>
<dbReference type="SUPFAM" id="SSF52540">
    <property type="entry name" value="P-loop containing nucleoside triphosphate hydrolases"/>
    <property type="match status" value="1"/>
</dbReference>
<reference evidence="6 7" key="1">
    <citation type="submission" date="2010-05" db="EMBL/GenBank/DDBJ databases">
        <title>The Genome Sequence of Thecamonas trahens ATCC 50062.</title>
        <authorList>
            <consortium name="The Broad Institute Genome Sequencing Platform"/>
            <person name="Russ C."/>
            <person name="Cuomo C."/>
            <person name="Shea T."/>
            <person name="Young S.K."/>
            <person name="Zeng Q."/>
            <person name="Koehrsen M."/>
            <person name="Haas B."/>
            <person name="Borodovsky M."/>
            <person name="Guigo R."/>
            <person name="Alvarado L."/>
            <person name="Berlin A."/>
            <person name="Bochicchio J."/>
            <person name="Borenstein D."/>
            <person name="Chapman S."/>
            <person name="Chen Z."/>
            <person name="Freedman E."/>
            <person name="Gellesch M."/>
            <person name="Goldberg J."/>
            <person name="Griggs A."/>
            <person name="Gujja S."/>
            <person name="Heilman E."/>
            <person name="Heiman D."/>
            <person name="Hepburn T."/>
            <person name="Howarth C."/>
            <person name="Jen D."/>
            <person name="Larson L."/>
            <person name="Mehta T."/>
            <person name="Park D."/>
            <person name="Pearson M."/>
            <person name="Roberts A."/>
            <person name="Saif S."/>
            <person name="Shenoy N."/>
            <person name="Sisk P."/>
            <person name="Stolte C."/>
            <person name="Sykes S."/>
            <person name="Thomson T."/>
            <person name="Walk T."/>
            <person name="White J."/>
            <person name="Yandava C."/>
            <person name="Burger G."/>
            <person name="Gray M.W."/>
            <person name="Holland P.W.H."/>
            <person name="King N."/>
            <person name="Lang F.B.F."/>
            <person name="Roger A.J."/>
            <person name="Ruiz-Trillo I."/>
            <person name="Lander E."/>
            <person name="Nusbaum C."/>
        </authorList>
    </citation>
    <scope>NUCLEOTIDE SEQUENCE [LARGE SCALE GENOMIC DNA]</scope>
    <source>
        <strain evidence="6 7">ATCC 50062</strain>
    </source>
</reference>
<keyword evidence="3" id="KW-0378">Hydrolase</keyword>
<accession>A0A0L0DKC1</accession>
<dbReference type="RefSeq" id="XP_013754956.1">
    <property type="nucleotide sequence ID" value="XM_013899502.1"/>
</dbReference>
<sequence length="272" mass="28873">MAELTDIKIIAVGEFGCGKTSLCRRFVDGSWVEAAPASASGSSHAEGGAGAGGGGKARGRRHSGSSKPANTLEVDDVRRTASSCLSPEVVSAFVRGGNTAVAMRDLAMEHHFVKIVTMDGSPVRLRLVDTFPSRLASPAALLELVEELGVFHGVLMVYDMGSLSSLRTLRAFVEKFPLDSLPIQPVVTLVAAKADDEDAREVSRDLVRTWSDEVFGGAPCYEVSAREDPDSVSAVFLDMCERIREHASTASIDVATSSPMLARAEPSDCRTS</sequence>
<proteinExistence type="inferred from homology"/>
<evidence type="ECO:0000256" key="4">
    <source>
        <dbReference type="ARBA" id="ARBA00048098"/>
    </source>
</evidence>
<dbReference type="InterPro" id="IPR051065">
    <property type="entry name" value="Ras-related_GTPase"/>
</dbReference>
<dbReference type="EMBL" id="GL349476">
    <property type="protein sequence ID" value="KNC52854.1"/>
    <property type="molecule type" value="Genomic_DNA"/>
</dbReference>
<dbReference type="GO" id="GO:0003925">
    <property type="term" value="F:G protein activity"/>
    <property type="evidence" value="ECO:0007669"/>
    <property type="project" value="UniProtKB-EC"/>
</dbReference>
<comment type="catalytic activity">
    <reaction evidence="4">
        <text>GTP + H2O = GDP + phosphate + H(+)</text>
        <dbReference type="Rhea" id="RHEA:19669"/>
        <dbReference type="ChEBI" id="CHEBI:15377"/>
        <dbReference type="ChEBI" id="CHEBI:15378"/>
        <dbReference type="ChEBI" id="CHEBI:37565"/>
        <dbReference type="ChEBI" id="CHEBI:43474"/>
        <dbReference type="ChEBI" id="CHEBI:58189"/>
        <dbReference type="EC" id="3.6.5.2"/>
    </reaction>
</comment>
<dbReference type="InterPro" id="IPR001806">
    <property type="entry name" value="Small_GTPase"/>
</dbReference>
<dbReference type="GO" id="GO:0005525">
    <property type="term" value="F:GTP binding"/>
    <property type="evidence" value="ECO:0007669"/>
    <property type="project" value="InterPro"/>
</dbReference>
<evidence type="ECO:0000256" key="2">
    <source>
        <dbReference type="ARBA" id="ARBA00011984"/>
    </source>
</evidence>
<evidence type="ECO:0000313" key="7">
    <source>
        <dbReference type="Proteomes" id="UP000054408"/>
    </source>
</evidence>
<dbReference type="PROSITE" id="PS51419">
    <property type="entry name" value="RAB"/>
    <property type="match status" value="1"/>
</dbReference>
<gene>
    <name evidence="6" type="ORF">AMSG_09003</name>
</gene>
<keyword evidence="7" id="KW-1185">Reference proteome</keyword>
<evidence type="ECO:0000256" key="3">
    <source>
        <dbReference type="ARBA" id="ARBA00022801"/>
    </source>
</evidence>
<dbReference type="Gene3D" id="3.40.50.300">
    <property type="entry name" value="P-loop containing nucleotide triphosphate hydrolases"/>
    <property type="match status" value="1"/>
</dbReference>
<feature type="compositionally biased region" description="Low complexity" evidence="5">
    <location>
        <begin position="37"/>
        <end position="46"/>
    </location>
</feature>
<organism evidence="6 7">
    <name type="scientific">Thecamonas trahens ATCC 50062</name>
    <dbReference type="NCBI Taxonomy" id="461836"/>
    <lineage>
        <taxon>Eukaryota</taxon>
        <taxon>Apusozoa</taxon>
        <taxon>Apusomonadida</taxon>
        <taxon>Apusomonadidae</taxon>
        <taxon>Thecamonas</taxon>
    </lineage>
</organism>
<dbReference type="InterPro" id="IPR027417">
    <property type="entry name" value="P-loop_NTPase"/>
</dbReference>
<feature type="region of interest" description="Disordered" evidence="5">
    <location>
        <begin position="37"/>
        <end position="72"/>
    </location>
</feature>
<dbReference type="Proteomes" id="UP000054408">
    <property type="component" value="Unassembled WGS sequence"/>
</dbReference>
<name>A0A0L0DKC1_THETB</name>
<evidence type="ECO:0000256" key="1">
    <source>
        <dbReference type="ARBA" id="ARBA00008344"/>
    </source>
</evidence>
<evidence type="ECO:0000256" key="5">
    <source>
        <dbReference type="SAM" id="MobiDB-lite"/>
    </source>
</evidence>
<evidence type="ECO:0000313" key="6">
    <source>
        <dbReference type="EMBL" id="KNC52854.1"/>
    </source>
</evidence>
<feature type="compositionally biased region" description="Gly residues" evidence="5">
    <location>
        <begin position="47"/>
        <end position="56"/>
    </location>
</feature>
<dbReference type="AlphaFoldDB" id="A0A0L0DKC1"/>
<comment type="similarity">
    <text evidence="1">Belongs to the small GTPase superfamily. Ras family.</text>
</comment>
<dbReference type="GeneID" id="25567564"/>
<dbReference type="PANTHER" id="PTHR45704">
    <property type="entry name" value="RAS-LIKE FAMILY MEMBER 11"/>
    <property type="match status" value="1"/>
</dbReference>
<dbReference type="EC" id="3.6.5.2" evidence="2"/>
<dbReference type="SMART" id="SM00175">
    <property type="entry name" value="RAB"/>
    <property type="match status" value="1"/>
</dbReference>
<dbReference type="STRING" id="461836.A0A0L0DKC1"/>